<dbReference type="Proteomes" id="UP000010422">
    <property type="component" value="Unassembled WGS sequence"/>
</dbReference>
<evidence type="ECO:0000313" key="3">
    <source>
        <dbReference type="Proteomes" id="UP000010422"/>
    </source>
</evidence>
<reference evidence="1 3" key="1">
    <citation type="journal article" date="2012" name="MBio">
        <title>De novo assembly of the Pneumocystis jirovecii genome from a single bronchoalveolar lavage fluid specimen from a patient.</title>
        <authorList>
            <person name="Cisse O.H."/>
            <person name="Pagni M."/>
            <person name="Hauser P.M."/>
        </authorList>
    </citation>
    <scope>NUCLEOTIDE SEQUENCE [LARGE SCALE GENOMIC DNA]</scope>
    <source>
        <strain evidence="1 3">SE8</strain>
    </source>
</reference>
<dbReference type="EMBL" id="CAKM01000301">
    <property type="protein sequence ID" value="CCJ31425.1"/>
    <property type="molecule type" value="Genomic_DNA"/>
</dbReference>
<protein>
    <submittedName>
        <fullName evidence="1">Uncharacterized protein</fullName>
    </submittedName>
</protein>
<dbReference type="STRING" id="1209962.L0PFC6"/>
<dbReference type="VEuPathDB" id="FungiDB:PNEJI1_001858"/>
<name>L0PFC6_PNEJI</name>
<dbReference type="AlphaFoldDB" id="L0PFC6"/>
<organism evidence="3">
    <name type="scientific">Pneumocystis jirovecii</name>
    <name type="common">Human pneumocystis pneumonia agent</name>
    <dbReference type="NCBI Taxonomy" id="42068"/>
    <lineage>
        <taxon>Eukaryota</taxon>
        <taxon>Fungi</taxon>
        <taxon>Dikarya</taxon>
        <taxon>Ascomycota</taxon>
        <taxon>Taphrinomycotina</taxon>
        <taxon>Pneumocystomycetes</taxon>
        <taxon>Pneumocystaceae</taxon>
        <taxon>Pneumocystis</taxon>
    </lineage>
</organism>
<dbReference type="VEuPathDB" id="FungiDB:PNEJI1_003767"/>
<evidence type="ECO:0000313" key="1">
    <source>
        <dbReference type="EMBL" id="CCJ30779.1"/>
    </source>
</evidence>
<gene>
    <name evidence="1" type="ORF">PNEJI1_001858</name>
    <name evidence="2" type="ORF">PNEJI1_003767</name>
</gene>
<proteinExistence type="predicted"/>
<accession>L0PFC6</accession>
<sequence>MFKNNIHSEIRYYNEINSNNNFTHSNQSIPFKSSELTTITNIENSKNINNLFMNSSQSLSDALKELNHQRVSLILEINTLLLQKCIELQNEKNIEKDHLETPGSTMTGCIQRLQTNLAYLATIADKSCKNAETYIYKNPMIFSPPSNVYTLIEPYARLKSLFFIDKSPISSTMDFSTSSQLLKNSPNFCTTEQSKSGNLHNIKSNINTFFTEHQNECTNICSQPQIQKLPLATEQHQQQLIPQKHLTQLIQNTNTHCQHADSSFQQQDFLN</sequence>
<dbReference type="EMBL" id="CAKM01000265">
    <property type="protein sequence ID" value="CCJ30779.1"/>
    <property type="molecule type" value="Genomic_DNA"/>
</dbReference>
<evidence type="ECO:0000313" key="2">
    <source>
        <dbReference type="EMBL" id="CCJ31425.1"/>
    </source>
</evidence>
<comment type="caution">
    <text evidence="1">The sequence shown here is derived from an EMBL/GenBank/DDBJ whole genome shotgun (WGS) entry which is preliminary data.</text>
</comment>